<dbReference type="PRINTS" id="PR00080">
    <property type="entry name" value="SDRFAMILY"/>
</dbReference>
<comment type="similarity">
    <text evidence="1">Belongs to the short-chain dehydrogenases/reductases (SDR) family.</text>
</comment>
<dbReference type="Gene3D" id="3.40.50.720">
    <property type="entry name" value="NAD(P)-binding Rossmann-like Domain"/>
    <property type="match status" value="1"/>
</dbReference>
<sequence>MERSTALITGASRGIGAAIAEALAEEGVSLIGVHYGHDRSAALRTAERIEKLGATAVLIEVDLSSGVTAGVRIAEAWRAAVAEYGYSGTDIFVSNAGMNGAQSLSDLDGETYANVLDVNLTAPLFLLHSLVEHINEGGRVIGVSTGYVRIAAPTHVAYSASKAGFEGAFRSVAPELARRGITVNVVRPGVIDTDINADWIDLPGAREGAAGLSAFNGVGKPKDVAGVVRWLAGDAGGWVTGQAIDVTGGTGL</sequence>
<evidence type="ECO:0000313" key="4">
    <source>
        <dbReference type="Proteomes" id="UP000198327"/>
    </source>
</evidence>
<accession>A0A239LFT0</accession>
<dbReference type="GO" id="GO:0016491">
    <property type="term" value="F:oxidoreductase activity"/>
    <property type="evidence" value="ECO:0007669"/>
    <property type="project" value="UniProtKB-KW"/>
</dbReference>
<dbReference type="SUPFAM" id="SSF51735">
    <property type="entry name" value="NAD(P)-binding Rossmann-fold domains"/>
    <property type="match status" value="1"/>
</dbReference>
<dbReference type="Pfam" id="PF13561">
    <property type="entry name" value="adh_short_C2"/>
    <property type="match status" value="1"/>
</dbReference>
<dbReference type="InterPro" id="IPR036291">
    <property type="entry name" value="NAD(P)-bd_dom_sf"/>
</dbReference>
<evidence type="ECO:0000256" key="2">
    <source>
        <dbReference type="ARBA" id="ARBA00023002"/>
    </source>
</evidence>
<name>A0A239LFT0_9NOCA</name>
<dbReference type="Proteomes" id="UP000198327">
    <property type="component" value="Unassembled WGS sequence"/>
</dbReference>
<organism evidence="3 4">
    <name type="scientific">Rhodococcoides kyotonense</name>
    <dbReference type="NCBI Taxonomy" id="398843"/>
    <lineage>
        <taxon>Bacteria</taxon>
        <taxon>Bacillati</taxon>
        <taxon>Actinomycetota</taxon>
        <taxon>Actinomycetes</taxon>
        <taxon>Mycobacteriales</taxon>
        <taxon>Nocardiaceae</taxon>
        <taxon>Rhodococcoides</taxon>
    </lineage>
</organism>
<dbReference type="PANTHER" id="PTHR43639:SF1">
    <property type="entry name" value="SHORT-CHAIN DEHYDROGENASE_REDUCTASE FAMILY PROTEIN"/>
    <property type="match status" value="1"/>
</dbReference>
<dbReference type="PANTHER" id="PTHR43639">
    <property type="entry name" value="OXIDOREDUCTASE, SHORT-CHAIN DEHYDROGENASE/REDUCTASE FAMILY (AFU_ORTHOLOGUE AFUA_5G02870)"/>
    <property type="match status" value="1"/>
</dbReference>
<keyword evidence="4" id="KW-1185">Reference proteome</keyword>
<dbReference type="AlphaFoldDB" id="A0A239LFT0"/>
<reference evidence="4" key="1">
    <citation type="submission" date="2017-06" db="EMBL/GenBank/DDBJ databases">
        <authorList>
            <person name="Varghese N."/>
            <person name="Submissions S."/>
        </authorList>
    </citation>
    <scope>NUCLEOTIDE SEQUENCE [LARGE SCALE GENOMIC DNA]</scope>
    <source>
        <strain evidence="4">JCM 23211</strain>
    </source>
</reference>
<evidence type="ECO:0000313" key="3">
    <source>
        <dbReference type="EMBL" id="SNT29150.1"/>
    </source>
</evidence>
<gene>
    <name evidence="3" type="ORF">SAMN05421642_11312</name>
</gene>
<keyword evidence="2" id="KW-0560">Oxidoreductase</keyword>
<dbReference type="EMBL" id="FZOW01000013">
    <property type="protein sequence ID" value="SNT29150.1"/>
    <property type="molecule type" value="Genomic_DNA"/>
</dbReference>
<dbReference type="OrthoDB" id="9803333at2"/>
<proteinExistence type="inferred from homology"/>
<dbReference type="RefSeq" id="WP_089249637.1">
    <property type="nucleotide sequence ID" value="NZ_FZOW01000013.1"/>
</dbReference>
<dbReference type="InterPro" id="IPR002347">
    <property type="entry name" value="SDR_fam"/>
</dbReference>
<dbReference type="PRINTS" id="PR00081">
    <property type="entry name" value="GDHRDH"/>
</dbReference>
<protein>
    <submittedName>
        <fullName evidence="3">NAD(P)-dependent dehydrogenase, short-chain alcohol dehydrogenase family</fullName>
    </submittedName>
</protein>
<evidence type="ECO:0000256" key="1">
    <source>
        <dbReference type="ARBA" id="ARBA00006484"/>
    </source>
</evidence>